<accession>A0A183JIX1</accession>
<evidence type="ECO:0000313" key="2">
    <source>
        <dbReference type="Proteomes" id="UP000279833"/>
    </source>
</evidence>
<gene>
    <name evidence="1" type="ORF">SCUD_LOCUS2646</name>
</gene>
<evidence type="ECO:0000313" key="1">
    <source>
        <dbReference type="EMBL" id="VDO76022.1"/>
    </source>
</evidence>
<evidence type="ECO:0000313" key="3">
    <source>
        <dbReference type="WBParaSite" id="SCUD_0000264501-mRNA-1"/>
    </source>
</evidence>
<dbReference type="EMBL" id="UZAK01002659">
    <property type="protein sequence ID" value="VDO76022.1"/>
    <property type="molecule type" value="Genomic_DNA"/>
</dbReference>
<dbReference type="Proteomes" id="UP000279833">
    <property type="component" value="Unassembled WGS sequence"/>
</dbReference>
<dbReference type="WBParaSite" id="SCUD_0000264501-mRNA-1">
    <property type="protein sequence ID" value="SCUD_0000264501-mRNA-1"/>
    <property type="gene ID" value="SCUD_0000264501"/>
</dbReference>
<sequence>MLVSDIIDHTPLILKNELSKFDCRFESGGCDFIMFFRNSYDDFAVYFSLI</sequence>
<protein>
    <submittedName>
        <fullName evidence="3">Conserved domain protein</fullName>
    </submittedName>
</protein>
<reference evidence="1 2" key="2">
    <citation type="submission" date="2018-11" db="EMBL/GenBank/DDBJ databases">
        <authorList>
            <consortium name="Pathogen Informatics"/>
        </authorList>
    </citation>
    <scope>NUCLEOTIDE SEQUENCE [LARGE SCALE GENOMIC DNA]</scope>
    <source>
        <strain evidence="1">Dakar</strain>
        <strain evidence="2">Dakar, Senegal</strain>
    </source>
</reference>
<organism evidence="3">
    <name type="scientific">Schistosoma curassoni</name>
    <dbReference type="NCBI Taxonomy" id="6186"/>
    <lineage>
        <taxon>Eukaryota</taxon>
        <taxon>Metazoa</taxon>
        <taxon>Spiralia</taxon>
        <taxon>Lophotrochozoa</taxon>
        <taxon>Platyhelminthes</taxon>
        <taxon>Trematoda</taxon>
        <taxon>Digenea</taxon>
        <taxon>Strigeidida</taxon>
        <taxon>Schistosomatoidea</taxon>
        <taxon>Schistosomatidae</taxon>
        <taxon>Schistosoma</taxon>
    </lineage>
</organism>
<reference evidence="3" key="1">
    <citation type="submission" date="2016-06" db="UniProtKB">
        <authorList>
            <consortium name="WormBaseParasite"/>
        </authorList>
    </citation>
    <scope>IDENTIFICATION</scope>
</reference>
<keyword evidence="2" id="KW-1185">Reference proteome</keyword>
<dbReference type="AlphaFoldDB" id="A0A183JIX1"/>
<proteinExistence type="predicted"/>
<name>A0A183JIX1_9TREM</name>